<dbReference type="InterPro" id="IPR042295">
    <property type="entry name" value="NarX-like_N_sf"/>
</dbReference>
<dbReference type="KEGG" id="pman:OU5_0434"/>
<keyword evidence="8 14" id="KW-0547">Nucleotide-binding</keyword>
<keyword evidence="4 14" id="KW-0997">Cell inner membrane</keyword>
<dbReference type="GO" id="GO:0046983">
    <property type="term" value="F:protein dimerization activity"/>
    <property type="evidence" value="ECO:0007669"/>
    <property type="project" value="UniProtKB-UniRule"/>
</dbReference>
<evidence type="ECO:0000256" key="9">
    <source>
        <dbReference type="ARBA" id="ARBA00022777"/>
    </source>
</evidence>
<protein>
    <recommendedName>
        <fullName evidence="14">Sensor protein</fullName>
        <ecNumber evidence="14">2.7.13.3</ecNumber>
    </recommendedName>
</protein>
<dbReference type="SUPFAM" id="SSF158472">
    <property type="entry name" value="HAMP domain-like"/>
    <property type="match status" value="1"/>
</dbReference>
<evidence type="ECO:0000256" key="5">
    <source>
        <dbReference type="ARBA" id="ARBA00022553"/>
    </source>
</evidence>
<evidence type="ECO:0000256" key="8">
    <source>
        <dbReference type="ARBA" id="ARBA00022741"/>
    </source>
</evidence>
<reference evidence="17 18" key="1">
    <citation type="journal article" date="2012" name="J. Bacteriol.">
        <title>Genome sequence of cold-adapted Pseudomonas mandelii strain JR-1.</title>
        <authorList>
            <person name="Jang S.H."/>
            <person name="Kim J."/>
            <person name="Kim J."/>
            <person name="Hong S."/>
            <person name="Lee C."/>
        </authorList>
    </citation>
    <scope>NUCLEOTIDE SEQUENCE [LARGE SCALE GENOMIC DNA]</scope>
    <source>
        <strain evidence="17 18">JR-1</strain>
    </source>
</reference>
<evidence type="ECO:0000256" key="14">
    <source>
        <dbReference type="PIRNR" id="PIRNR003167"/>
    </source>
</evidence>
<evidence type="ECO:0000256" key="7">
    <source>
        <dbReference type="ARBA" id="ARBA00022692"/>
    </source>
</evidence>
<dbReference type="CDD" id="cd16917">
    <property type="entry name" value="HATPase_UhpB-NarQ-NarX-like"/>
    <property type="match status" value="1"/>
</dbReference>
<evidence type="ECO:0000256" key="6">
    <source>
        <dbReference type="ARBA" id="ARBA00022679"/>
    </source>
</evidence>
<evidence type="ECO:0000256" key="3">
    <source>
        <dbReference type="ARBA" id="ARBA00022475"/>
    </source>
</evidence>
<dbReference type="Gene3D" id="1.20.120.960">
    <property type="entry name" value="Histidine kinase NarX, sensor domain"/>
    <property type="match status" value="1"/>
</dbReference>
<evidence type="ECO:0000259" key="16">
    <source>
        <dbReference type="PROSITE" id="PS50885"/>
    </source>
</evidence>
<keyword evidence="10 14" id="KW-0067">ATP-binding</keyword>
<evidence type="ECO:0000256" key="11">
    <source>
        <dbReference type="ARBA" id="ARBA00022989"/>
    </source>
</evidence>
<evidence type="ECO:0000256" key="4">
    <source>
        <dbReference type="ARBA" id="ARBA00022519"/>
    </source>
</evidence>
<dbReference type="PROSITE" id="PS50885">
    <property type="entry name" value="HAMP"/>
    <property type="match status" value="1"/>
</dbReference>
<proteinExistence type="predicted"/>
<evidence type="ECO:0000256" key="1">
    <source>
        <dbReference type="ARBA" id="ARBA00000085"/>
    </source>
</evidence>
<evidence type="ECO:0000313" key="17">
    <source>
        <dbReference type="EMBL" id="AHZ67513.1"/>
    </source>
</evidence>
<name>A0A024E5A1_9PSED</name>
<dbReference type="Gene3D" id="3.30.565.10">
    <property type="entry name" value="Histidine kinase-like ATPase, C-terminal domain"/>
    <property type="match status" value="1"/>
</dbReference>
<dbReference type="InterPro" id="IPR036890">
    <property type="entry name" value="HATPase_C_sf"/>
</dbReference>
<keyword evidence="9 14" id="KW-0418">Kinase</keyword>
<dbReference type="EC" id="2.7.13.3" evidence="14"/>
<gene>
    <name evidence="17" type="primary">narX</name>
    <name evidence="17" type="ORF">OU5_0434</name>
</gene>
<dbReference type="InterPro" id="IPR011712">
    <property type="entry name" value="Sig_transdc_His_kin_sub3_dim/P"/>
</dbReference>
<dbReference type="PROSITE" id="PS50109">
    <property type="entry name" value="HIS_KIN"/>
    <property type="match status" value="1"/>
</dbReference>
<evidence type="ECO:0000256" key="13">
    <source>
        <dbReference type="ARBA" id="ARBA00023136"/>
    </source>
</evidence>
<dbReference type="Pfam" id="PF07730">
    <property type="entry name" value="HisKA_3"/>
    <property type="match status" value="1"/>
</dbReference>
<keyword evidence="11" id="KW-1133">Transmembrane helix</keyword>
<dbReference type="InterPro" id="IPR005467">
    <property type="entry name" value="His_kinase_dom"/>
</dbReference>
<keyword evidence="7" id="KW-0812">Transmembrane</keyword>
<dbReference type="InterPro" id="IPR003594">
    <property type="entry name" value="HATPase_dom"/>
</dbReference>
<evidence type="ECO:0000256" key="2">
    <source>
        <dbReference type="ARBA" id="ARBA00004429"/>
    </source>
</evidence>
<keyword evidence="13 14" id="KW-0472">Membrane</keyword>
<dbReference type="SUPFAM" id="SSF55874">
    <property type="entry name" value="ATPase domain of HSP90 chaperone/DNA topoisomerase II/histidine kinase"/>
    <property type="match status" value="1"/>
</dbReference>
<feature type="domain" description="HAMP" evidence="16">
    <location>
        <begin position="179"/>
        <end position="231"/>
    </location>
</feature>
<dbReference type="Gene3D" id="1.10.8.500">
    <property type="entry name" value="HAMP domain in histidine kinase"/>
    <property type="match status" value="1"/>
</dbReference>
<dbReference type="PANTHER" id="PTHR24421:SF10">
    <property type="entry name" value="NITRATE_NITRITE SENSOR PROTEIN NARQ"/>
    <property type="match status" value="1"/>
</dbReference>
<dbReference type="Pfam" id="PF02518">
    <property type="entry name" value="HATPase_c"/>
    <property type="match status" value="1"/>
</dbReference>
<keyword evidence="6 14" id="KW-0808">Transferase</keyword>
<organism evidence="17 18">
    <name type="scientific">Pseudomonas mandelii JR-1</name>
    <dbReference type="NCBI Taxonomy" id="1147786"/>
    <lineage>
        <taxon>Bacteria</taxon>
        <taxon>Pseudomonadati</taxon>
        <taxon>Pseudomonadota</taxon>
        <taxon>Gammaproteobacteria</taxon>
        <taxon>Pseudomonadales</taxon>
        <taxon>Pseudomonadaceae</taxon>
        <taxon>Pseudomonas</taxon>
    </lineage>
</organism>
<dbReference type="Pfam" id="PF13675">
    <property type="entry name" value="PilJ"/>
    <property type="match status" value="1"/>
</dbReference>
<dbReference type="GO" id="GO:0005886">
    <property type="term" value="C:plasma membrane"/>
    <property type="evidence" value="ECO:0007669"/>
    <property type="project" value="UniProtKB-SubCell"/>
</dbReference>
<dbReference type="Proteomes" id="UP000026913">
    <property type="component" value="Chromosome"/>
</dbReference>
<evidence type="ECO:0000259" key="15">
    <source>
        <dbReference type="PROSITE" id="PS50109"/>
    </source>
</evidence>
<dbReference type="HOGENOM" id="CLU_000445_20_10_6"/>
<dbReference type="SMART" id="SM00387">
    <property type="entry name" value="HATPase_c"/>
    <property type="match status" value="1"/>
</dbReference>
<dbReference type="OrthoDB" id="9811306at2"/>
<dbReference type="InterPro" id="IPR016380">
    <property type="entry name" value="Sig_transdc_His_kin_NarX/NarQ"/>
</dbReference>
<dbReference type="GO" id="GO:0005524">
    <property type="term" value="F:ATP binding"/>
    <property type="evidence" value="ECO:0007669"/>
    <property type="project" value="UniProtKB-UniRule"/>
</dbReference>
<evidence type="ECO:0000313" key="18">
    <source>
        <dbReference type="Proteomes" id="UP000026913"/>
    </source>
</evidence>
<comment type="catalytic activity">
    <reaction evidence="1 14">
        <text>ATP + protein L-histidine = ADP + protein N-phospho-L-histidine.</text>
        <dbReference type="EC" id="2.7.13.3"/>
    </reaction>
</comment>
<keyword evidence="12 14" id="KW-0902">Two-component regulatory system</keyword>
<dbReference type="AlphaFoldDB" id="A0A024E5A1"/>
<dbReference type="EMBL" id="CP005960">
    <property type="protein sequence ID" value="AHZ67513.1"/>
    <property type="molecule type" value="Genomic_DNA"/>
</dbReference>
<dbReference type="CDD" id="cd06225">
    <property type="entry name" value="HAMP"/>
    <property type="match status" value="1"/>
</dbReference>
<evidence type="ECO:0000256" key="10">
    <source>
        <dbReference type="ARBA" id="ARBA00022840"/>
    </source>
</evidence>
<dbReference type="PIRSF" id="PIRSF003167">
    <property type="entry name" value="STHK_NarX/NarQ"/>
    <property type="match status" value="1"/>
</dbReference>
<dbReference type="SMART" id="SM00304">
    <property type="entry name" value="HAMP"/>
    <property type="match status" value="1"/>
</dbReference>
<dbReference type="Pfam" id="PF00672">
    <property type="entry name" value="HAMP"/>
    <property type="match status" value="1"/>
</dbReference>
<sequence length="600" mass="67286">MMRWLRSSLPARAGLAVILIAVLALASSLSAGLIAWFSQGDAAAINTAGSVRMETYHLSWKLAAGATGEEILAITDSLQTRLNSQSLKAVLEDGPTTALQISYGQIQQQWNEDLRPALERGDAAYFQAQALSFVEQLNHFVDLLQRQSEQKQGWQQVIQGLALFTTMIVLLLGLYELQYGVVTPLKELVDATQRFRRGDFKVRVNHQSQDELGQLAMSFNAMAETIEDSHRTLESQVQQKTLNLQQANAALELLYQSSRSLATRLANAEGLDELIRRFQQRLPGLRLSLCLQGQLHAPAQQLLALHGANIREVCASSDCATCQKHHKASPQTFSISNQGSELGELKAHFVDGHPTQAWETQLIQALANLIGTSLSLKRQREQDHRLLLLDERTIIARELHDSLAQALSYMKLQVSRLQTLMRRGEPIETLENVTAELREGLNNAYRQLRELLTTFRLQIHDAGLVQELKDTAEEFSRRGECQVHLHVDALAFQLSASEQIHILQITREALSNCLRHAHAQNAWLQLRQDGETVRLIVEDDGRGFSGNVDQREHHGLKIMDERARSLRGQLEIVSREPQGTRVQLEFQPEFLGQKTEGSVT</sequence>
<dbReference type="CDD" id="cd19408">
    <property type="entry name" value="NarX_NarQ_sensor"/>
    <property type="match status" value="1"/>
</dbReference>
<accession>A0A024E5A1</accession>
<dbReference type="RefSeq" id="WP_010460223.1">
    <property type="nucleotide sequence ID" value="NZ_CP005960.1"/>
</dbReference>
<dbReference type="InterPro" id="IPR003660">
    <property type="entry name" value="HAMP_dom"/>
</dbReference>
<dbReference type="InterPro" id="IPR050482">
    <property type="entry name" value="Sensor_HK_TwoCompSys"/>
</dbReference>
<keyword evidence="3 14" id="KW-1003">Cell membrane</keyword>
<dbReference type="InterPro" id="IPR029095">
    <property type="entry name" value="NarX-like_N"/>
</dbReference>
<dbReference type="GO" id="GO:0000155">
    <property type="term" value="F:phosphorelay sensor kinase activity"/>
    <property type="evidence" value="ECO:0007669"/>
    <property type="project" value="UniProtKB-UniRule"/>
</dbReference>
<dbReference type="Gene3D" id="1.20.5.1930">
    <property type="match status" value="1"/>
</dbReference>
<comment type="subcellular location">
    <subcellularLocation>
        <location evidence="2">Cell inner membrane</location>
        <topology evidence="2">Multi-pass membrane protein</topology>
    </subcellularLocation>
</comment>
<dbReference type="PANTHER" id="PTHR24421">
    <property type="entry name" value="NITRATE/NITRITE SENSOR PROTEIN NARX-RELATED"/>
    <property type="match status" value="1"/>
</dbReference>
<feature type="domain" description="Histidine kinase" evidence="15">
    <location>
        <begin position="394"/>
        <end position="590"/>
    </location>
</feature>
<keyword evidence="5" id="KW-0597">Phosphoprotein</keyword>
<evidence type="ECO:0000256" key="12">
    <source>
        <dbReference type="ARBA" id="ARBA00023012"/>
    </source>
</evidence>